<dbReference type="PANTHER" id="PTHR43311:SF2">
    <property type="entry name" value="GLUTAMATE--TRNA LIGASE, MITOCHONDRIAL-RELATED"/>
    <property type="match status" value="1"/>
</dbReference>
<proteinExistence type="inferred from homology"/>
<evidence type="ECO:0000256" key="7">
    <source>
        <dbReference type="HAMAP-Rule" id="MF_00022"/>
    </source>
</evidence>
<evidence type="ECO:0000256" key="2">
    <source>
        <dbReference type="ARBA" id="ARBA00022598"/>
    </source>
</evidence>
<comment type="similarity">
    <text evidence="1 7">Belongs to the class-I aminoacyl-tRNA synthetase family. Glutamate--tRNA ligase type 1 subfamily.</text>
</comment>
<dbReference type="Gene3D" id="3.40.50.620">
    <property type="entry name" value="HUPs"/>
    <property type="match status" value="1"/>
</dbReference>
<organism evidence="11 12">
    <name type="scientific">Eubacterium pyruvativorans</name>
    <dbReference type="NCBI Taxonomy" id="155865"/>
    <lineage>
        <taxon>Bacteria</taxon>
        <taxon>Bacillati</taxon>
        <taxon>Bacillota</taxon>
        <taxon>Clostridia</taxon>
        <taxon>Eubacteriales</taxon>
        <taxon>Eubacteriaceae</taxon>
        <taxon>Eubacterium</taxon>
    </lineage>
</organism>
<comment type="subcellular location">
    <subcellularLocation>
        <location evidence="7">Cytoplasm</location>
    </subcellularLocation>
</comment>
<sequence>MKEEPKTMDYNKLADILFPEITKTPEDYEAMYPPRDLPEGAKVTRLGPSPTGFMHLGNLYGAFVDERLAHQSGGVFYLRIEDTDDKRYVEGAVDVILKSLSFFGIHFDEGASLGEDIGDYGSYTQSMRGPIYQCFVKKLVSEGKAYPCFLTEEEIAEIREKQEAEKLNPGIYGEYALCRDWTLEQVQEALDAGKPYVIRLRSDGQPPQEDENGKTTGKRVQVKDAIRGTLDMPENFMDTVILKQTGIPTYHFAHVVDDHLMRTTHVVRGAEWLPSLPIHVELFEKMGWEMPVYCHTAQLMKIDEETGKKRKLSKRKDPELSLTYYRDQGYHPAAVREYLLTILNSNYEEWRAAHPDAPVDDFEFTTEKMSNSGALFDLNKLNDISKDVLLRIPAAELYDFLKDWAREFAPEYNGLFEDRDYMLKILDLGRTDRKPRKDLIYARQIIDFVSYFFDDLFRVEDEMPQEVPAEDIPKILRAYLETYDHADDNGAWFEKIRQIAVDLGYAAKPKDFKKHPEEYKGHVGHVSTVIRIALMGRAQSPDVWTIQQIMGEEMTKRRIEARLAEAEK</sequence>
<dbReference type="PROSITE" id="PS00178">
    <property type="entry name" value="AA_TRNA_LIGASE_I"/>
    <property type="match status" value="1"/>
</dbReference>
<dbReference type="InterPro" id="IPR020058">
    <property type="entry name" value="Glu/Gln-tRNA-synth_Ib_cat-dom"/>
</dbReference>
<evidence type="ECO:0000256" key="6">
    <source>
        <dbReference type="ARBA" id="ARBA00023146"/>
    </source>
</evidence>
<dbReference type="GO" id="GO:0004818">
    <property type="term" value="F:glutamate-tRNA ligase activity"/>
    <property type="evidence" value="ECO:0007669"/>
    <property type="project" value="UniProtKB-UniRule"/>
</dbReference>
<feature type="short sequence motif" description="'HIGH' region" evidence="7">
    <location>
        <begin position="48"/>
        <end position="58"/>
    </location>
</feature>
<comment type="catalytic activity">
    <reaction evidence="7">
        <text>tRNA(Glu) + L-glutamate + ATP = L-glutamyl-tRNA(Glu) + AMP + diphosphate</text>
        <dbReference type="Rhea" id="RHEA:23540"/>
        <dbReference type="Rhea" id="RHEA-COMP:9663"/>
        <dbReference type="Rhea" id="RHEA-COMP:9680"/>
        <dbReference type="ChEBI" id="CHEBI:29985"/>
        <dbReference type="ChEBI" id="CHEBI:30616"/>
        <dbReference type="ChEBI" id="CHEBI:33019"/>
        <dbReference type="ChEBI" id="CHEBI:78442"/>
        <dbReference type="ChEBI" id="CHEBI:78520"/>
        <dbReference type="ChEBI" id="CHEBI:456215"/>
        <dbReference type="EC" id="6.1.1.17"/>
    </reaction>
</comment>
<keyword evidence="6 7" id="KW-0030">Aminoacyl-tRNA synthetase</keyword>
<dbReference type="HAMAP" id="MF_00022">
    <property type="entry name" value="Glu_tRNA_synth_type1"/>
    <property type="match status" value="1"/>
</dbReference>
<evidence type="ECO:0000256" key="5">
    <source>
        <dbReference type="ARBA" id="ARBA00022917"/>
    </source>
</evidence>
<evidence type="ECO:0000256" key="8">
    <source>
        <dbReference type="SAM" id="MobiDB-lite"/>
    </source>
</evidence>
<dbReference type="EC" id="6.1.1.17" evidence="7"/>
<evidence type="ECO:0000259" key="9">
    <source>
        <dbReference type="Pfam" id="PF00749"/>
    </source>
</evidence>
<feature type="binding site" evidence="7">
    <location>
        <position position="314"/>
    </location>
    <ligand>
        <name>ATP</name>
        <dbReference type="ChEBI" id="CHEBI:30616"/>
    </ligand>
</feature>
<dbReference type="Pfam" id="PF00749">
    <property type="entry name" value="tRNA-synt_1c"/>
    <property type="match status" value="1"/>
</dbReference>
<dbReference type="PANTHER" id="PTHR43311">
    <property type="entry name" value="GLUTAMATE--TRNA LIGASE"/>
    <property type="match status" value="1"/>
</dbReference>
<dbReference type="InterPro" id="IPR000924">
    <property type="entry name" value="Glu/Gln-tRNA-synth"/>
</dbReference>
<feature type="domain" description="Aminoacyl-tRNA synthetase class I anticodon-binding" evidence="10">
    <location>
        <begin position="512"/>
        <end position="561"/>
    </location>
</feature>
<accession>A0A1I7GBT7</accession>
<dbReference type="SUPFAM" id="SSF52374">
    <property type="entry name" value="Nucleotidylyl transferase"/>
    <property type="match status" value="1"/>
</dbReference>
<dbReference type="Gene3D" id="1.10.10.350">
    <property type="match status" value="1"/>
</dbReference>
<evidence type="ECO:0000313" key="11">
    <source>
        <dbReference type="EMBL" id="SFU45929.1"/>
    </source>
</evidence>
<comment type="caution">
    <text evidence="7">Lacks conserved residue(s) required for the propagation of feature annotation.</text>
</comment>
<feature type="short sequence motif" description="'KMSKS' region" evidence="7">
    <location>
        <begin position="311"/>
        <end position="315"/>
    </location>
</feature>
<dbReference type="GO" id="GO:0005829">
    <property type="term" value="C:cytosol"/>
    <property type="evidence" value="ECO:0007669"/>
    <property type="project" value="TreeGrafter"/>
</dbReference>
<dbReference type="InterPro" id="IPR004527">
    <property type="entry name" value="Glu-tRNA-ligase_bac/mito"/>
</dbReference>
<keyword evidence="2 7" id="KW-0436">Ligase</keyword>
<dbReference type="AlphaFoldDB" id="A0A1I7GBT7"/>
<dbReference type="GO" id="GO:0006424">
    <property type="term" value="P:glutamyl-tRNA aminoacylation"/>
    <property type="evidence" value="ECO:0007669"/>
    <property type="project" value="UniProtKB-UniRule"/>
</dbReference>
<evidence type="ECO:0000256" key="1">
    <source>
        <dbReference type="ARBA" id="ARBA00007894"/>
    </source>
</evidence>
<dbReference type="InterPro" id="IPR014729">
    <property type="entry name" value="Rossmann-like_a/b/a_fold"/>
</dbReference>
<dbReference type="InterPro" id="IPR045462">
    <property type="entry name" value="aa-tRNA-synth_I_cd-bd"/>
</dbReference>
<keyword evidence="5 7" id="KW-0648">Protein biosynthesis</keyword>
<dbReference type="STRING" id="155865.SAMN05216515_1075"/>
<gene>
    <name evidence="7" type="primary">gltX</name>
    <name evidence="11" type="ORF">SAMN05216508_1065</name>
</gene>
<evidence type="ECO:0000259" key="10">
    <source>
        <dbReference type="Pfam" id="PF19269"/>
    </source>
</evidence>
<keyword evidence="3 7" id="KW-0547">Nucleotide-binding</keyword>
<evidence type="ECO:0000313" key="12">
    <source>
        <dbReference type="Proteomes" id="UP000198817"/>
    </source>
</evidence>
<feature type="domain" description="Glutamyl/glutaminyl-tRNA synthetase class Ib catalytic" evidence="9">
    <location>
        <begin position="43"/>
        <end position="381"/>
    </location>
</feature>
<evidence type="ECO:0000256" key="4">
    <source>
        <dbReference type="ARBA" id="ARBA00022840"/>
    </source>
</evidence>
<dbReference type="Proteomes" id="UP000198817">
    <property type="component" value="Unassembled WGS sequence"/>
</dbReference>
<dbReference type="PRINTS" id="PR00987">
    <property type="entry name" value="TRNASYNTHGLU"/>
</dbReference>
<dbReference type="InterPro" id="IPR020751">
    <property type="entry name" value="aa-tRNA-synth_I_codon-bd_sub2"/>
</dbReference>
<dbReference type="GO" id="GO:0005524">
    <property type="term" value="F:ATP binding"/>
    <property type="evidence" value="ECO:0007669"/>
    <property type="project" value="UniProtKB-UniRule"/>
</dbReference>
<dbReference type="InterPro" id="IPR049940">
    <property type="entry name" value="GluQ/Sye"/>
</dbReference>
<feature type="region of interest" description="Disordered" evidence="8">
    <location>
        <begin position="200"/>
        <end position="219"/>
    </location>
</feature>
<dbReference type="EMBL" id="FPBT01000006">
    <property type="protein sequence ID" value="SFU45929.1"/>
    <property type="molecule type" value="Genomic_DNA"/>
</dbReference>
<dbReference type="Pfam" id="PF19269">
    <property type="entry name" value="Anticodon_2"/>
    <property type="match status" value="1"/>
</dbReference>
<comment type="function">
    <text evidence="7">Catalyzes the attachment of glutamate to tRNA(Glu) in a two-step reaction: glutamate is first activated by ATP to form Glu-AMP and then transferred to the acceptor end of tRNA(Glu).</text>
</comment>
<keyword evidence="4 7" id="KW-0067">ATP-binding</keyword>
<keyword evidence="12" id="KW-1185">Reference proteome</keyword>
<protein>
    <recommendedName>
        <fullName evidence="7">Glutamate--tRNA ligase</fullName>
        <ecNumber evidence="7">6.1.1.17</ecNumber>
    </recommendedName>
    <alternativeName>
        <fullName evidence="7">Glutamyl-tRNA synthetase</fullName>
        <shortName evidence="7">GluRS</shortName>
    </alternativeName>
</protein>
<reference evidence="11 12" key="1">
    <citation type="submission" date="2016-10" db="EMBL/GenBank/DDBJ databases">
        <authorList>
            <person name="de Groot N.N."/>
        </authorList>
    </citation>
    <scope>NUCLEOTIDE SEQUENCE [LARGE SCALE GENOMIC DNA]</scope>
    <source>
        <strain evidence="11 12">KHGC13</strain>
    </source>
</reference>
<dbReference type="InterPro" id="IPR001412">
    <property type="entry name" value="aa-tRNA-synth_I_CS"/>
</dbReference>
<dbReference type="InterPro" id="IPR008925">
    <property type="entry name" value="aa_tRNA-synth_I_cd-bd_sf"/>
</dbReference>
<comment type="subunit">
    <text evidence="7">Monomer.</text>
</comment>
<dbReference type="SUPFAM" id="SSF48163">
    <property type="entry name" value="An anticodon-binding domain of class I aminoacyl-tRNA synthetases"/>
    <property type="match status" value="1"/>
</dbReference>
<dbReference type="GO" id="GO:0000049">
    <property type="term" value="F:tRNA binding"/>
    <property type="evidence" value="ECO:0007669"/>
    <property type="project" value="InterPro"/>
</dbReference>
<name>A0A1I7GBT7_9FIRM</name>
<keyword evidence="7" id="KW-0963">Cytoplasm</keyword>
<evidence type="ECO:0000256" key="3">
    <source>
        <dbReference type="ARBA" id="ARBA00022741"/>
    </source>
</evidence>